<evidence type="ECO:0000313" key="4">
    <source>
        <dbReference type="Proteomes" id="UP000758155"/>
    </source>
</evidence>
<reference evidence="3" key="1">
    <citation type="submission" date="2019-04" db="EMBL/GenBank/DDBJ databases">
        <title>Sequencing of skin fungus with MAO and IRED activity.</title>
        <authorList>
            <person name="Marsaioli A.J."/>
            <person name="Bonatto J.M.C."/>
            <person name="Reis Junior O."/>
        </authorList>
    </citation>
    <scope>NUCLEOTIDE SEQUENCE</scope>
    <source>
        <strain evidence="3">28M1</strain>
    </source>
</reference>
<protein>
    <recommendedName>
        <fullName evidence="2">Alpha-ketoglutarate-dependent dioxygenase AlkB-like domain-containing protein</fullName>
    </recommendedName>
</protein>
<evidence type="ECO:0000259" key="2">
    <source>
        <dbReference type="Pfam" id="PF13532"/>
    </source>
</evidence>
<feature type="compositionally biased region" description="Low complexity" evidence="1">
    <location>
        <begin position="760"/>
        <end position="770"/>
    </location>
</feature>
<dbReference type="SUPFAM" id="SSF51197">
    <property type="entry name" value="Clavaminate synthase-like"/>
    <property type="match status" value="1"/>
</dbReference>
<organism evidence="3 4">
    <name type="scientific">Didymella heteroderae</name>
    <dbReference type="NCBI Taxonomy" id="1769908"/>
    <lineage>
        <taxon>Eukaryota</taxon>
        <taxon>Fungi</taxon>
        <taxon>Dikarya</taxon>
        <taxon>Ascomycota</taxon>
        <taxon>Pezizomycotina</taxon>
        <taxon>Dothideomycetes</taxon>
        <taxon>Pleosporomycetidae</taxon>
        <taxon>Pleosporales</taxon>
        <taxon>Pleosporineae</taxon>
        <taxon>Didymellaceae</taxon>
        <taxon>Didymella</taxon>
    </lineage>
</organism>
<feature type="compositionally biased region" description="Polar residues" evidence="1">
    <location>
        <begin position="220"/>
        <end position="237"/>
    </location>
</feature>
<dbReference type="GO" id="GO:0035516">
    <property type="term" value="F:broad specificity oxidative DNA demethylase activity"/>
    <property type="evidence" value="ECO:0007669"/>
    <property type="project" value="TreeGrafter"/>
</dbReference>
<evidence type="ECO:0000313" key="3">
    <source>
        <dbReference type="EMBL" id="KAF3033624.1"/>
    </source>
</evidence>
<feature type="compositionally biased region" description="Polar residues" evidence="1">
    <location>
        <begin position="48"/>
        <end position="73"/>
    </location>
</feature>
<dbReference type="Proteomes" id="UP000758155">
    <property type="component" value="Unassembled WGS sequence"/>
</dbReference>
<keyword evidence="4" id="KW-1185">Reference proteome</keyword>
<dbReference type="AlphaFoldDB" id="A0A9P4WIZ2"/>
<feature type="region of interest" description="Disordered" evidence="1">
    <location>
        <begin position="1"/>
        <end position="173"/>
    </location>
</feature>
<dbReference type="Gene3D" id="2.60.120.590">
    <property type="entry name" value="Alpha-ketoglutarate-dependent dioxygenase AlkB-like"/>
    <property type="match status" value="1"/>
</dbReference>
<feature type="compositionally biased region" description="Pro residues" evidence="1">
    <location>
        <begin position="246"/>
        <end position="256"/>
    </location>
</feature>
<sequence>MKRRQTPPRKQAPTALSTPSQMAEKTDTQTPSQVSLRRSTRERRLTEHSQPASIEQETPCRQKTSGKASSVTSDPIEESPATNNRKSRVVRLRLHSLSTHPGDDQMSFTGSFSHRQKSSQEPDSQASRDLDASFVENRSFQDPGPETFAQPQPEPILADSQDLYSSQLGPDDGKLTSIVAAHLQEQLQDSRDEARERFSTSSWIARQDQQAPVADLRSEGVQQQRGVQEAADNTNASWQTQATIPWCPPWNAPSPKPTQQAQASVSFHASQATTIDEMPIDAYVERSSLSKQELREIADKLLAHCTYGPPKPEPKGHPTVWADARMDLCETLHYFRSYQGACHSIGGFVRGFMFDKVAHARDYMDDDVVIARAGGGQVKDKGSGELKASGDQVEGNHCQNLRNCMAHYNPVVIITGADNPHIPSQPPHQYCVLDYFKPTHIWTEKSGKSNIIRYRFEKLNARKASWWSPKTHPETVSLGSLLPPHVRSCGTCAKESTQIYVNGWMCLSPTCPSFWLILPSNADSPHTSPREPDEAGLIYDPRFLKAHTPWPNDSHEYPLKPSTVSLFRHAVPGEDTSEAFVRGVVCPSCGRCTPRLSWIGWECSCSWTYTPPHTLIPALSIRDPLWPLSDAYTCSRDIHSPLVRVSVSFAHGYRVNRYIIPGIEGFVTHMIANQTVVQEPGGPDEMFEDLQGMDIGLRRRPLEGGMLKGGMFTRHFAVNYGMPYNFIAATESHPFPEASHPVSAARSRLNWAARHCLARAQPSSASSSPSEEQDEGEAIGTSTNSTPALRDFEQRPFNEVLALCYFESQRISYHDDGESGLGPTIATLSLGSPGTMRLRLKAKHHLGVSNAGVYTDAPPLPGCLQYESRRRLVAELQALKSAVSATEYRKRLKEIPRDLGSKASGNARDVLTMKVGHGDVVVMHGAELQRYYEHSVDHAGKLRFALTCRYIDPDSLSASERPDYEVGPDEGGYDGSLLGQESQGEGAVSRVDEREVADSAMDHSLRYNCVATR</sequence>
<feature type="region of interest" description="Disordered" evidence="1">
    <location>
        <begin position="957"/>
        <end position="995"/>
    </location>
</feature>
<feature type="compositionally biased region" description="Polar residues" evidence="1">
    <location>
        <begin position="106"/>
        <end position="125"/>
    </location>
</feature>
<dbReference type="InterPro" id="IPR027450">
    <property type="entry name" value="AlkB-like"/>
</dbReference>
<proteinExistence type="predicted"/>
<name>A0A9P4WIZ2_9PLEO</name>
<dbReference type="GO" id="GO:0051747">
    <property type="term" value="F:cytosine C-5 DNA demethylase activity"/>
    <property type="evidence" value="ECO:0007669"/>
    <property type="project" value="TreeGrafter"/>
</dbReference>
<feature type="region of interest" description="Disordered" evidence="1">
    <location>
        <begin position="244"/>
        <end position="263"/>
    </location>
</feature>
<dbReference type="OrthoDB" id="2163491at2759"/>
<comment type="caution">
    <text evidence="3">The sequence shown here is derived from an EMBL/GenBank/DDBJ whole genome shotgun (WGS) entry which is preliminary data.</text>
</comment>
<dbReference type="PANTHER" id="PTHR31573:SF4">
    <property type="entry name" value="FE2OG DIOXYGENASE DOMAIN-CONTAINING PROTEIN"/>
    <property type="match status" value="1"/>
</dbReference>
<feature type="compositionally biased region" description="Basic residues" evidence="1">
    <location>
        <begin position="85"/>
        <end position="94"/>
    </location>
</feature>
<dbReference type="GO" id="GO:0008198">
    <property type="term" value="F:ferrous iron binding"/>
    <property type="evidence" value="ECO:0007669"/>
    <property type="project" value="TreeGrafter"/>
</dbReference>
<feature type="region of interest" description="Disordered" evidence="1">
    <location>
        <begin position="760"/>
        <end position="789"/>
    </location>
</feature>
<dbReference type="EMBL" id="SWKV01000078">
    <property type="protein sequence ID" value="KAF3033624.1"/>
    <property type="molecule type" value="Genomic_DNA"/>
</dbReference>
<dbReference type="GO" id="GO:0006307">
    <property type="term" value="P:DNA alkylation repair"/>
    <property type="evidence" value="ECO:0007669"/>
    <property type="project" value="TreeGrafter"/>
</dbReference>
<accession>A0A9P4WIZ2</accession>
<feature type="domain" description="Alpha-ketoglutarate-dependent dioxygenase AlkB-like" evidence="2">
    <location>
        <begin position="784"/>
        <end position="941"/>
    </location>
</feature>
<dbReference type="InterPro" id="IPR032852">
    <property type="entry name" value="ALKBH2"/>
</dbReference>
<dbReference type="PANTHER" id="PTHR31573">
    <property type="entry name" value="ALPHA-KETOGLUTARATE-DEPENDENT DIOXYGENASE ALKB HOMOLOG 2"/>
    <property type="match status" value="1"/>
</dbReference>
<dbReference type="Pfam" id="PF13532">
    <property type="entry name" value="2OG-FeII_Oxy_2"/>
    <property type="match status" value="1"/>
</dbReference>
<evidence type="ECO:0000256" key="1">
    <source>
        <dbReference type="SAM" id="MobiDB-lite"/>
    </source>
</evidence>
<feature type="compositionally biased region" description="Polar residues" evidence="1">
    <location>
        <begin position="14"/>
        <end position="34"/>
    </location>
</feature>
<dbReference type="InterPro" id="IPR037151">
    <property type="entry name" value="AlkB-like_sf"/>
</dbReference>
<feature type="region of interest" description="Disordered" evidence="1">
    <location>
        <begin position="205"/>
        <end position="237"/>
    </location>
</feature>
<gene>
    <name evidence="3" type="ORF">E8E12_002666</name>
</gene>